<dbReference type="EMBL" id="CP013926">
    <property type="protein sequence ID" value="AMJ74014.1"/>
    <property type="molecule type" value="Genomic_DNA"/>
</dbReference>
<feature type="transmembrane region" description="Helical" evidence="5">
    <location>
        <begin position="141"/>
        <end position="160"/>
    </location>
</feature>
<evidence type="ECO:0000256" key="1">
    <source>
        <dbReference type="ARBA" id="ARBA00004141"/>
    </source>
</evidence>
<name>A0ABN4LJA7_9ALTE</name>
<reference evidence="7 8" key="1">
    <citation type="submission" date="2015-12" db="EMBL/GenBank/DDBJ databases">
        <title>Intraspecies pangenome expansion in the marine bacterium Alteromonas.</title>
        <authorList>
            <person name="Lopez-Perez M."/>
            <person name="Rodriguez-Valera F."/>
        </authorList>
    </citation>
    <scope>NUCLEOTIDE SEQUENCE [LARGE SCALE GENOMIC DNA]</scope>
    <source>
        <strain evidence="7 8">LMG 21861</strain>
    </source>
</reference>
<feature type="transmembrane region" description="Helical" evidence="5">
    <location>
        <begin position="208"/>
        <end position="237"/>
    </location>
</feature>
<keyword evidence="3 5" id="KW-1133">Transmembrane helix</keyword>
<keyword evidence="8" id="KW-1185">Reference proteome</keyword>
<feature type="transmembrane region" description="Helical" evidence="5">
    <location>
        <begin position="352"/>
        <end position="372"/>
    </location>
</feature>
<sequence>MFEAIKLLVGVVSLIMVYRTITGNCNKYLAFAICAIWLRYFLSAFHTITYPSLVAGFSINALGSIGVAGLGLLLIPTAVFTLKKLFPFYVFFTAIAVSGFVNMQIPGTINVLVKWCYFLVLAGALFLSIRSQGQNETFKKLLVAFVMPVTLQILSILLGQAKAAEADGSTSYIGGYNHEAAFSMIIVSFVFVVGLTERNSIRFRTSLFTLSIFLLVLVNYRTAILTILPIAAVFYFTLVEQRLKPSQKAPVLTIVIMFLVTAFMLLSFTMRERFADVGLLVSNLDIIFKAPIYFSESEKDIMSARVFIWSQYIDAFANANLLNQLVGFGPDSWKGVFAKYAHNTYVSNLYEYGILGFTAFIFMCVNCLLQALKIANKGLSKIVAFSIVGFLIMNMATMPLWNIEGLVFFAILIGVVFSTATSKKTVLSKVNDRKANHEVREVI</sequence>
<evidence type="ECO:0000313" key="8">
    <source>
        <dbReference type="Proteomes" id="UP000056750"/>
    </source>
</evidence>
<feature type="transmembrane region" description="Helical" evidence="5">
    <location>
        <begin position="54"/>
        <end position="74"/>
    </location>
</feature>
<dbReference type="InterPro" id="IPR051533">
    <property type="entry name" value="WaaL-like"/>
</dbReference>
<evidence type="ECO:0000256" key="4">
    <source>
        <dbReference type="ARBA" id="ARBA00023136"/>
    </source>
</evidence>
<feature type="transmembrane region" description="Helical" evidence="5">
    <location>
        <begin position="86"/>
        <end position="105"/>
    </location>
</feature>
<dbReference type="InterPro" id="IPR007016">
    <property type="entry name" value="O-antigen_ligase-rel_domated"/>
</dbReference>
<evidence type="ECO:0000259" key="6">
    <source>
        <dbReference type="Pfam" id="PF04932"/>
    </source>
</evidence>
<evidence type="ECO:0000256" key="5">
    <source>
        <dbReference type="SAM" id="Phobius"/>
    </source>
</evidence>
<dbReference type="Pfam" id="PF04932">
    <property type="entry name" value="Wzy_C"/>
    <property type="match status" value="1"/>
</dbReference>
<feature type="transmembrane region" description="Helical" evidence="5">
    <location>
        <begin position="379"/>
        <end position="397"/>
    </location>
</feature>
<evidence type="ECO:0000313" key="7">
    <source>
        <dbReference type="EMBL" id="AMJ74014.1"/>
    </source>
</evidence>
<feature type="domain" description="O-antigen ligase-related" evidence="6">
    <location>
        <begin position="208"/>
        <end position="361"/>
    </location>
</feature>
<proteinExistence type="predicted"/>
<keyword evidence="4 5" id="KW-0472">Membrane</keyword>
<accession>A0ABN4LJA7</accession>
<protein>
    <recommendedName>
        <fullName evidence="6">O-antigen ligase-related domain-containing protein</fullName>
    </recommendedName>
</protein>
<dbReference type="PANTHER" id="PTHR37422:SF13">
    <property type="entry name" value="LIPOPOLYSACCHARIDE BIOSYNTHESIS PROTEIN PA4999-RELATED"/>
    <property type="match status" value="1"/>
</dbReference>
<keyword evidence="2 5" id="KW-0812">Transmembrane</keyword>
<dbReference type="Proteomes" id="UP000056750">
    <property type="component" value="Chromosome"/>
</dbReference>
<feature type="transmembrane region" description="Helical" evidence="5">
    <location>
        <begin position="6"/>
        <end position="21"/>
    </location>
</feature>
<gene>
    <name evidence="7" type="ORF">AVL57_08505</name>
</gene>
<feature type="transmembrane region" description="Helical" evidence="5">
    <location>
        <begin position="249"/>
        <end position="270"/>
    </location>
</feature>
<dbReference type="PANTHER" id="PTHR37422">
    <property type="entry name" value="TEICHURONIC ACID BIOSYNTHESIS PROTEIN TUAE"/>
    <property type="match status" value="1"/>
</dbReference>
<feature type="transmembrane region" description="Helical" evidence="5">
    <location>
        <begin position="180"/>
        <end position="196"/>
    </location>
</feature>
<dbReference type="RefSeq" id="WP_057792535.1">
    <property type="nucleotide sequence ID" value="NZ_CP013926.1"/>
</dbReference>
<feature type="transmembrane region" description="Helical" evidence="5">
    <location>
        <begin position="28"/>
        <end position="48"/>
    </location>
</feature>
<evidence type="ECO:0000256" key="2">
    <source>
        <dbReference type="ARBA" id="ARBA00022692"/>
    </source>
</evidence>
<feature type="transmembrane region" description="Helical" evidence="5">
    <location>
        <begin position="111"/>
        <end position="129"/>
    </location>
</feature>
<organism evidence="7 8">
    <name type="scientific">Alteromonas stellipolaris</name>
    <dbReference type="NCBI Taxonomy" id="233316"/>
    <lineage>
        <taxon>Bacteria</taxon>
        <taxon>Pseudomonadati</taxon>
        <taxon>Pseudomonadota</taxon>
        <taxon>Gammaproteobacteria</taxon>
        <taxon>Alteromonadales</taxon>
        <taxon>Alteromonadaceae</taxon>
        <taxon>Alteromonas/Salinimonas group</taxon>
        <taxon>Alteromonas</taxon>
    </lineage>
</organism>
<feature type="transmembrane region" description="Helical" evidence="5">
    <location>
        <begin position="403"/>
        <end position="420"/>
    </location>
</feature>
<evidence type="ECO:0000256" key="3">
    <source>
        <dbReference type="ARBA" id="ARBA00022989"/>
    </source>
</evidence>
<comment type="subcellular location">
    <subcellularLocation>
        <location evidence="1">Membrane</location>
        <topology evidence="1">Multi-pass membrane protein</topology>
    </subcellularLocation>
</comment>